<dbReference type="Pfam" id="PF05045">
    <property type="entry name" value="RgpF"/>
    <property type="match status" value="1"/>
</dbReference>
<dbReference type="Proteomes" id="UP000543579">
    <property type="component" value="Unassembled WGS sequence"/>
</dbReference>
<dbReference type="AlphaFoldDB" id="A0A7W5CFK4"/>
<dbReference type="EMBL" id="JACHXY010000001">
    <property type="protein sequence ID" value="MBB3156753.1"/>
    <property type="molecule type" value="Genomic_DNA"/>
</dbReference>
<dbReference type="InterPro" id="IPR007739">
    <property type="entry name" value="RgpF"/>
</dbReference>
<keyword evidence="1" id="KW-0808">Transferase</keyword>
<evidence type="ECO:0000313" key="1">
    <source>
        <dbReference type="EMBL" id="MBB3156753.1"/>
    </source>
</evidence>
<comment type="caution">
    <text evidence="1">The sequence shown here is derived from an EMBL/GenBank/DDBJ whole genome shotgun (WGS) entry which is preliminary data.</text>
</comment>
<protein>
    <submittedName>
        <fullName evidence="1">Rhamnosyltransferase</fullName>
        <ecNumber evidence="1">2.4.1.-</ecNumber>
    </submittedName>
</protein>
<organism evidence="1 2">
    <name type="scientific">Microbacterium proteolyticum</name>
    <dbReference type="NCBI Taxonomy" id="1572644"/>
    <lineage>
        <taxon>Bacteria</taxon>
        <taxon>Bacillati</taxon>
        <taxon>Actinomycetota</taxon>
        <taxon>Actinomycetes</taxon>
        <taxon>Micrococcales</taxon>
        <taxon>Microbacteriaceae</taxon>
        <taxon>Microbacterium</taxon>
    </lineage>
</organism>
<dbReference type="RefSeq" id="WP_183418273.1">
    <property type="nucleotide sequence ID" value="NZ_JACHXY010000001.1"/>
</dbReference>
<keyword evidence="1" id="KW-0328">Glycosyltransferase</keyword>
<dbReference type="EC" id="2.4.1.-" evidence="1"/>
<dbReference type="GO" id="GO:0016757">
    <property type="term" value="F:glycosyltransferase activity"/>
    <property type="evidence" value="ECO:0007669"/>
    <property type="project" value="UniProtKB-KW"/>
</dbReference>
<accession>A0A7W5CFK4</accession>
<name>A0A7W5CFK4_9MICO</name>
<sequence>MVFPPDGRRLVVYVVYDRRGGVDDYVIHALEGMRDRASHILVVINGKLSDDARRRLAPVSDEILLRENVGFDIWAHKDALDHLGPRLVDFDEIVLTNDTWFGPVRPYGPVFDRMDALDVDFWGMTDHAREEPNPFTGEGVLPYHLQSFWIAVRRSMFASPQWERYWRELPEMPSYFDAVLKHETIFTETFVEAGFASAVAFASDDYPTDHPALFNPTLLIDDGCPLVKRRPFFHWPPFLDRHAVIGRAVLEKVEASGYPTSLIFENLARTVPPKVVTTNLALLDILPRTEVTASEDPASLRVLIVIHATGVASVSPLLERLSWFPAPVDVIVTTSDPELAPAVEELLLKHGQNISTGDVRVVPSANGRDMSAFLIGCRDELLSDRYDVFVKLHDRLPTRRGRTVSEYFRRYTRDNLVGSPAYIANMLALFVREPGLGVVFPPVIQTGYATTGEGWSWYRGMGQDLADDLGIRVPLDGITPLAPFGGMWVGRPEGLGPYLAAEWTYNDFRDRSRELVPDMQRLLERLVSAAAGEQGLHARTVLDAEHASLTHLSTEYKIDQLAVNLPGYPIEQIQFLHRAGWMGTAGAVAFFRMYMKTNHNKVVQRLDPIMHPFGQGARAVLRRVRAGAAAGRALVKGARR</sequence>
<reference evidence="1 2" key="1">
    <citation type="submission" date="2020-08" db="EMBL/GenBank/DDBJ databases">
        <title>Genomic Encyclopedia of Type Strains, Phase III (KMG-III): the genomes of soil and plant-associated and newly described type strains.</title>
        <authorList>
            <person name="Whitman W."/>
        </authorList>
    </citation>
    <scope>NUCLEOTIDE SEQUENCE [LARGE SCALE GENOMIC DNA]</scope>
    <source>
        <strain evidence="1 2">CECT 8356</strain>
    </source>
</reference>
<gene>
    <name evidence="1" type="ORF">FHS07_000437</name>
</gene>
<evidence type="ECO:0000313" key="2">
    <source>
        <dbReference type="Proteomes" id="UP000543579"/>
    </source>
</evidence>
<proteinExistence type="predicted"/>